<protein>
    <submittedName>
        <fullName evidence="1">Uncharacterized protein</fullName>
    </submittedName>
</protein>
<evidence type="ECO:0000313" key="1">
    <source>
        <dbReference type="EMBL" id="MDP9846996.1"/>
    </source>
</evidence>
<name>A0ABT9QKT9_9ACTN</name>
<dbReference type="EMBL" id="JAUSQU010000001">
    <property type="protein sequence ID" value="MDP9846996.1"/>
    <property type="molecule type" value="Genomic_DNA"/>
</dbReference>
<dbReference type="Proteomes" id="UP001225356">
    <property type="component" value="Unassembled WGS sequence"/>
</dbReference>
<gene>
    <name evidence="1" type="ORF">J2853_006207</name>
</gene>
<dbReference type="RefSeq" id="WP_307563908.1">
    <property type="nucleotide sequence ID" value="NZ_JAUSQU010000001.1"/>
</dbReference>
<reference evidence="1 2" key="1">
    <citation type="submission" date="2023-07" db="EMBL/GenBank/DDBJ databases">
        <title>Sequencing the genomes of 1000 actinobacteria strains.</title>
        <authorList>
            <person name="Klenk H.-P."/>
        </authorList>
    </citation>
    <scope>NUCLEOTIDE SEQUENCE [LARGE SCALE GENOMIC DNA]</scope>
    <source>
        <strain evidence="1 2">DSM 46740</strain>
    </source>
</reference>
<accession>A0ABT9QKT9</accession>
<organism evidence="1 2">
    <name type="scientific">Streptosporangium lutulentum</name>
    <dbReference type="NCBI Taxonomy" id="1461250"/>
    <lineage>
        <taxon>Bacteria</taxon>
        <taxon>Bacillati</taxon>
        <taxon>Actinomycetota</taxon>
        <taxon>Actinomycetes</taxon>
        <taxon>Streptosporangiales</taxon>
        <taxon>Streptosporangiaceae</taxon>
        <taxon>Streptosporangium</taxon>
    </lineage>
</organism>
<evidence type="ECO:0000313" key="2">
    <source>
        <dbReference type="Proteomes" id="UP001225356"/>
    </source>
</evidence>
<sequence>MSRDETPVVHIKRMEVKVEDCGSVYLLDREDYGAGVGLDDSPTHSIGLIEVEGRGIACLHIAAQCGVVDFTVAVADQDPGAHFDGYEDIVEISFESSSGELLLDGWQMDWDDEKAHSLPPLPAGPGTYRLRYHTQGDMESWPIDGYYLQIWPAPQHDPAVLKTTSQFLQYLLNPKAWKSQ</sequence>
<proteinExistence type="predicted"/>
<keyword evidence="2" id="KW-1185">Reference proteome</keyword>
<comment type="caution">
    <text evidence="1">The sequence shown here is derived from an EMBL/GenBank/DDBJ whole genome shotgun (WGS) entry which is preliminary data.</text>
</comment>